<accession>A0ABS4AQN3</accession>
<reference evidence="8 9" key="1">
    <citation type="submission" date="2021-03" db="EMBL/GenBank/DDBJ databases">
        <authorList>
            <person name="So Y."/>
        </authorList>
    </citation>
    <scope>NUCLEOTIDE SEQUENCE [LARGE SCALE GENOMIC DNA]</scope>
    <source>
        <strain evidence="8 9">PWR1</strain>
    </source>
</reference>
<dbReference type="SMART" id="SM00304">
    <property type="entry name" value="HAMP"/>
    <property type="match status" value="1"/>
</dbReference>
<dbReference type="SMART" id="SM00283">
    <property type="entry name" value="MA"/>
    <property type="match status" value="1"/>
</dbReference>
<keyword evidence="5" id="KW-0812">Transmembrane</keyword>
<evidence type="ECO:0000256" key="5">
    <source>
        <dbReference type="SAM" id="Phobius"/>
    </source>
</evidence>
<comment type="similarity">
    <text evidence="2">Belongs to the methyl-accepting chemotaxis (MCP) protein family.</text>
</comment>
<feature type="region of interest" description="Disordered" evidence="4">
    <location>
        <begin position="503"/>
        <end position="539"/>
    </location>
</feature>
<keyword evidence="1 3" id="KW-0807">Transducer</keyword>
<evidence type="ECO:0000256" key="3">
    <source>
        <dbReference type="PROSITE-ProRule" id="PRU00284"/>
    </source>
</evidence>
<feature type="transmembrane region" description="Helical" evidence="5">
    <location>
        <begin position="185"/>
        <end position="208"/>
    </location>
</feature>
<dbReference type="SUPFAM" id="SSF58104">
    <property type="entry name" value="Methyl-accepting chemotaxis protein (MCP) signaling domain"/>
    <property type="match status" value="1"/>
</dbReference>
<evidence type="ECO:0000256" key="1">
    <source>
        <dbReference type="ARBA" id="ARBA00023224"/>
    </source>
</evidence>
<dbReference type="Pfam" id="PF12729">
    <property type="entry name" value="4HB_MCP_1"/>
    <property type="match status" value="1"/>
</dbReference>
<sequence>MLKSLSLANKLRAGIGLLLVLLVMLGGVAALVIRNMDARSDEIREAWLPTIARIGEMNDALLGVRRHELRVPMFREGEMRRQSDEAFAGAERRLTAALEALRPELTDPEERRLLARLEPALRDYMRALRQTIEASAANNQEGMRSALAAGFEPFGVAARTLDELAAFATRASDRAAADANEAADFGLILMLGLALAALMAGIVVAVLLGRSISGRITELNGALERLAKRDYGFELKAIADKDEIGAMARAIDTCRDGLKEADRLAAAQVEEARTQAERATRVDALVKDFEAEAAGVLRAVSAAATELSATAATMTETAEDGTRQAAAVAAASEQASSNVQTVAASAEELATSIAEVARQVRETAAITERAADAAQSTDGTVRSLAEAATKIGDVVRLISDIAGQTNLLALNATIEAARAGEAGKGFAVVASEVKNLASQTARATEEIGQQIAAMQAETTRTVDAIGAIARTIEELNATTAQVAAASEQQAAATQEIGRAVAEAAQGTQEASRSAVSVKQGAERTGGAAQDLKGASGELAQQSERLRGQVDTFLANIRAA</sequence>
<protein>
    <submittedName>
        <fullName evidence="8">MCP four helix bundle domain-containing protein</fullName>
    </submittedName>
</protein>
<dbReference type="InterPro" id="IPR004090">
    <property type="entry name" value="Chemotax_Me-accpt_rcpt"/>
</dbReference>
<dbReference type="RefSeq" id="WP_209351060.1">
    <property type="nucleotide sequence ID" value="NZ_JAGIYZ010000005.1"/>
</dbReference>
<dbReference type="PROSITE" id="PS50111">
    <property type="entry name" value="CHEMOTAXIS_TRANSDUC_2"/>
    <property type="match status" value="1"/>
</dbReference>
<dbReference type="EMBL" id="JAGIYZ010000005">
    <property type="protein sequence ID" value="MBP0463675.1"/>
    <property type="molecule type" value="Genomic_DNA"/>
</dbReference>
<dbReference type="InterPro" id="IPR004089">
    <property type="entry name" value="MCPsignal_dom"/>
</dbReference>
<dbReference type="Gene3D" id="1.10.287.950">
    <property type="entry name" value="Methyl-accepting chemotaxis protein"/>
    <property type="match status" value="1"/>
</dbReference>
<dbReference type="PANTHER" id="PTHR32089:SF112">
    <property type="entry name" value="LYSOZYME-LIKE PROTEIN-RELATED"/>
    <property type="match status" value="1"/>
</dbReference>
<dbReference type="PRINTS" id="PR00260">
    <property type="entry name" value="CHEMTRNSDUCR"/>
</dbReference>
<keyword evidence="5" id="KW-1133">Transmembrane helix</keyword>
<feature type="domain" description="HAMP" evidence="7">
    <location>
        <begin position="210"/>
        <end position="263"/>
    </location>
</feature>
<dbReference type="Proteomes" id="UP000680815">
    <property type="component" value="Unassembled WGS sequence"/>
</dbReference>
<proteinExistence type="inferred from homology"/>
<dbReference type="Gene3D" id="6.10.340.10">
    <property type="match status" value="1"/>
</dbReference>
<feature type="compositionally biased region" description="Polar residues" evidence="4">
    <location>
        <begin position="505"/>
        <end position="516"/>
    </location>
</feature>
<evidence type="ECO:0000313" key="9">
    <source>
        <dbReference type="Proteomes" id="UP000680815"/>
    </source>
</evidence>
<keyword evidence="5" id="KW-0472">Membrane</keyword>
<dbReference type="InterPro" id="IPR024478">
    <property type="entry name" value="HlyB_4HB_MCP"/>
</dbReference>
<feature type="domain" description="Methyl-accepting transducer" evidence="6">
    <location>
        <begin position="303"/>
        <end position="525"/>
    </location>
</feature>
<dbReference type="InterPro" id="IPR003660">
    <property type="entry name" value="HAMP_dom"/>
</dbReference>
<evidence type="ECO:0000256" key="2">
    <source>
        <dbReference type="ARBA" id="ARBA00029447"/>
    </source>
</evidence>
<evidence type="ECO:0000313" key="8">
    <source>
        <dbReference type="EMBL" id="MBP0463675.1"/>
    </source>
</evidence>
<keyword evidence="9" id="KW-1185">Reference proteome</keyword>
<evidence type="ECO:0000256" key="4">
    <source>
        <dbReference type="SAM" id="MobiDB-lite"/>
    </source>
</evidence>
<comment type="caution">
    <text evidence="8">The sequence shown here is derived from an EMBL/GenBank/DDBJ whole genome shotgun (WGS) entry which is preliminary data.</text>
</comment>
<dbReference type="PANTHER" id="PTHR32089">
    <property type="entry name" value="METHYL-ACCEPTING CHEMOTAXIS PROTEIN MCPB"/>
    <property type="match status" value="1"/>
</dbReference>
<dbReference type="Pfam" id="PF00015">
    <property type="entry name" value="MCPsignal"/>
    <property type="match status" value="1"/>
</dbReference>
<evidence type="ECO:0000259" key="7">
    <source>
        <dbReference type="PROSITE" id="PS50885"/>
    </source>
</evidence>
<evidence type="ECO:0000259" key="6">
    <source>
        <dbReference type="PROSITE" id="PS50111"/>
    </source>
</evidence>
<gene>
    <name evidence="8" type="ORF">J5Y09_07115</name>
</gene>
<dbReference type="PROSITE" id="PS50885">
    <property type="entry name" value="HAMP"/>
    <property type="match status" value="1"/>
</dbReference>
<organism evidence="8 9">
    <name type="scientific">Roseomonas nitratireducens</name>
    <dbReference type="NCBI Taxonomy" id="2820810"/>
    <lineage>
        <taxon>Bacteria</taxon>
        <taxon>Pseudomonadati</taxon>
        <taxon>Pseudomonadota</taxon>
        <taxon>Alphaproteobacteria</taxon>
        <taxon>Acetobacterales</taxon>
        <taxon>Roseomonadaceae</taxon>
        <taxon>Roseomonas</taxon>
    </lineage>
</organism>
<name>A0ABS4AQN3_9PROT</name>